<sequence length="606" mass="69148">MEQYGKVIEIFLNAAELLAFIWTASNFPESLNCLLDAYFELGELIPRLSQYQAHYISNEHMRTVLALMYKDILQFHAYAMKYFQKPTWKQLFQATWKGFAFKLEELKDNMRRHGRLVESQASIVQFDETQKQRRLAEISFQDLQNVYFRQRLHDVKQWLSIYNSKLQHDMCAKAKAECPGSGAWLLGDNRFKAWFDPIYCTTPLLWLTGIPGAGKTVLASTVVDAVQELVAKDQARIAYFYCNGTNDTRNSFVAVARGLLSQLLLGDQDLMLQLYDKRNLQSGEAILLEAPLTKELLDVALVSQKTTYLIIDGIDECRRDERKEICSWFSERINKLSKEDYGNLRCLFVSQEDGIAKKDLAMIPAIKILPVYIHDDIRRYVDIWREKIEAKHGPLDASQYPLTGRIMSSTRGMFLFAKLVVRYLHGMPTRKELLGKIQPGHFPEDIGELHLIRTKYLQVPDLESDLAQACLSFLSIEACGRDQDAPQVEHHLMKGYYSFLDYAVACWSLHLQSALPGISDNEKPGLLSECLEGFLDLHWSGPTSELTVSTTIMEKIKVFRDTDLFPKLAQAIVSARKQLGPSGKGPSPDDPLDLGQITRSIREAHA</sequence>
<protein>
    <recommendedName>
        <fullName evidence="7">NACHT domain-containing protein</fullName>
    </recommendedName>
</protein>
<dbReference type="EMBL" id="JAZAVK010000010">
    <property type="protein sequence ID" value="KAK7431623.1"/>
    <property type="molecule type" value="Genomic_DNA"/>
</dbReference>
<evidence type="ECO:0000259" key="3">
    <source>
        <dbReference type="Pfam" id="PF24809"/>
    </source>
</evidence>
<evidence type="ECO:0000256" key="1">
    <source>
        <dbReference type="ARBA" id="ARBA00022737"/>
    </source>
</evidence>
<dbReference type="PANTHER" id="PTHR10039">
    <property type="entry name" value="AMELOGENIN"/>
    <property type="match status" value="1"/>
</dbReference>
<keyword evidence="6" id="KW-1185">Reference proteome</keyword>
<proteinExistence type="predicted"/>
<feature type="domain" description="Nephrocystin 3-like N-terminal" evidence="4">
    <location>
        <begin position="180"/>
        <end position="350"/>
    </location>
</feature>
<dbReference type="Gene3D" id="3.40.50.300">
    <property type="entry name" value="P-loop containing nucleotide triphosphate hydrolases"/>
    <property type="match status" value="1"/>
</dbReference>
<dbReference type="InterPro" id="IPR027417">
    <property type="entry name" value="P-loop_NTPase"/>
</dbReference>
<evidence type="ECO:0000259" key="4">
    <source>
        <dbReference type="Pfam" id="PF24883"/>
    </source>
</evidence>
<name>A0ABR1IDG0_9HYPO</name>
<feature type="domain" description="DUF7708" evidence="3">
    <location>
        <begin position="24"/>
        <end position="126"/>
    </location>
</feature>
<evidence type="ECO:0008006" key="7">
    <source>
        <dbReference type="Google" id="ProtNLM"/>
    </source>
</evidence>
<comment type="caution">
    <text evidence="5">The sequence shown here is derived from an EMBL/GenBank/DDBJ whole genome shotgun (WGS) entry which is preliminary data.</text>
</comment>
<dbReference type="SUPFAM" id="SSF52540">
    <property type="entry name" value="P-loop containing nucleoside triphosphate hydrolases"/>
    <property type="match status" value="1"/>
</dbReference>
<keyword evidence="1" id="KW-0677">Repeat</keyword>
<evidence type="ECO:0000313" key="6">
    <source>
        <dbReference type="Proteomes" id="UP001498421"/>
    </source>
</evidence>
<dbReference type="Pfam" id="PF24883">
    <property type="entry name" value="NPHP3_N"/>
    <property type="match status" value="1"/>
</dbReference>
<evidence type="ECO:0000256" key="2">
    <source>
        <dbReference type="SAM" id="MobiDB-lite"/>
    </source>
</evidence>
<accession>A0ABR1IDG0</accession>
<feature type="region of interest" description="Disordered" evidence="2">
    <location>
        <begin position="576"/>
        <end position="606"/>
    </location>
</feature>
<dbReference type="PANTHER" id="PTHR10039:SF14">
    <property type="entry name" value="NACHT DOMAIN-CONTAINING PROTEIN"/>
    <property type="match status" value="1"/>
</dbReference>
<reference evidence="5 6" key="1">
    <citation type="journal article" date="2025" name="Microbiol. Resour. Announc.">
        <title>Draft genome sequences for Neonectria magnoliae and Neonectria punicea, canker pathogens of Liriodendron tulipifera and Acer saccharum in West Virginia.</title>
        <authorList>
            <person name="Petronek H.M."/>
            <person name="Kasson M.T."/>
            <person name="Metheny A.M."/>
            <person name="Stauder C.M."/>
            <person name="Lovett B."/>
            <person name="Lynch S.C."/>
            <person name="Garnas J.R."/>
            <person name="Kasson L.R."/>
            <person name="Stajich J.E."/>
        </authorList>
    </citation>
    <scope>NUCLEOTIDE SEQUENCE [LARGE SCALE GENOMIC DNA]</scope>
    <source>
        <strain evidence="5 6">NRRL 64651</strain>
    </source>
</reference>
<organism evidence="5 6">
    <name type="scientific">Neonectria magnoliae</name>
    <dbReference type="NCBI Taxonomy" id="2732573"/>
    <lineage>
        <taxon>Eukaryota</taxon>
        <taxon>Fungi</taxon>
        <taxon>Dikarya</taxon>
        <taxon>Ascomycota</taxon>
        <taxon>Pezizomycotina</taxon>
        <taxon>Sordariomycetes</taxon>
        <taxon>Hypocreomycetidae</taxon>
        <taxon>Hypocreales</taxon>
        <taxon>Nectriaceae</taxon>
        <taxon>Neonectria</taxon>
    </lineage>
</organism>
<dbReference type="Pfam" id="PF24809">
    <property type="entry name" value="DUF7708"/>
    <property type="match status" value="1"/>
</dbReference>
<dbReference type="Proteomes" id="UP001498421">
    <property type="component" value="Unassembled WGS sequence"/>
</dbReference>
<gene>
    <name evidence="5" type="ORF">QQZ08_001841</name>
</gene>
<evidence type="ECO:0000313" key="5">
    <source>
        <dbReference type="EMBL" id="KAK7431623.1"/>
    </source>
</evidence>
<dbReference type="InterPro" id="IPR056884">
    <property type="entry name" value="NPHP3-like_N"/>
</dbReference>
<dbReference type="InterPro" id="IPR056125">
    <property type="entry name" value="DUF7708"/>
</dbReference>